<dbReference type="GO" id="GO:0003677">
    <property type="term" value="F:DNA binding"/>
    <property type="evidence" value="ECO:0007669"/>
    <property type="project" value="UniProtKB-KW"/>
</dbReference>
<keyword evidence="3 12" id="KW-0378">Hydrolase</keyword>
<dbReference type="Gene3D" id="1.10.10.160">
    <property type="match status" value="1"/>
</dbReference>
<keyword evidence="2 12" id="KW-0547">Nucleotide-binding</keyword>
<comment type="catalytic activity">
    <reaction evidence="11">
        <text>ATP + H2O = ADP + phosphate + H(+)</text>
        <dbReference type="Rhea" id="RHEA:13065"/>
        <dbReference type="ChEBI" id="CHEBI:15377"/>
        <dbReference type="ChEBI" id="CHEBI:15378"/>
        <dbReference type="ChEBI" id="CHEBI:30616"/>
        <dbReference type="ChEBI" id="CHEBI:43474"/>
        <dbReference type="ChEBI" id="CHEBI:456216"/>
        <dbReference type="EC" id="5.6.2.4"/>
    </reaction>
</comment>
<evidence type="ECO:0000256" key="7">
    <source>
        <dbReference type="ARBA" id="ARBA00023235"/>
    </source>
</evidence>
<dbReference type="Gene3D" id="1.10.486.10">
    <property type="entry name" value="PCRA, domain 4"/>
    <property type="match status" value="1"/>
</dbReference>
<dbReference type="PROSITE" id="PS51217">
    <property type="entry name" value="UVRD_HELICASE_CTER"/>
    <property type="match status" value="1"/>
</dbReference>
<dbReference type="RefSeq" id="WP_015469312.1">
    <property type="nucleotide sequence ID" value="NC_020813.1"/>
</dbReference>
<dbReference type="GO" id="GO:0009314">
    <property type="term" value="P:response to radiation"/>
    <property type="evidence" value="ECO:0007669"/>
    <property type="project" value="UniProtKB-ARBA"/>
</dbReference>
<dbReference type="InterPro" id="IPR014016">
    <property type="entry name" value="UvrD-like_ATP-bd"/>
</dbReference>
<dbReference type="GO" id="GO:0000725">
    <property type="term" value="P:recombinational repair"/>
    <property type="evidence" value="ECO:0007669"/>
    <property type="project" value="TreeGrafter"/>
</dbReference>
<dbReference type="GO" id="GO:0016887">
    <property type="term" value="F:ATP hydrolysis activity"/>
    <property type="evidence" value="ECO:0007669"/>
    <property type="project" value="RHEA"/>
</dbReference>
<evidence type="ECO:0000256" key="2">
    <source>
        <dbReference type="ARBA" id="ARBA00022741"/>
    </source>
</evidence>
<proteinExistence type="inferred from homology"/>
<keyword evidence="17" id="KW-1185">Reference proteome</keyword>
<dbReference type="AlphaFoldDB" id="M4V629"/>
<feature type="domain" description="UvrD-like helicase C-terminal" evidence="15">
    <location>
        <begin position="294"/>
        <end position="570"/>
    </location>
</feature>
<comment type="catalytic activity">
    <reaction evidence="8">
        <text>Couples ATP hydrolysis with the unwinding of duplex DNA by translocating in the 3'-5' direction.</text>
        <dbReference type="EC" id="5.6.2.4"/>
    </reaction>
</comment>
<dbReference type="Pfam" id="PF21196">
    <property type="entry name" value="PcrA_UvrD_tudor"/>
    <property type="match status" value="1"/>
</dbReference>
<evidence type="ECO:0000256" key="3">
    <source>
        <dbReference type="ARBA" id="ARBA00022801"/>
    </source>
</evidence>
<organism evidence="16 17">
    <name type="scientific">Pseudobdellovibrio exovorus JSS</name>
    <dbReference type="NCBI Taxonomy" id="1184267"/>
    <lineage>
        <taxon>Bacteria</taxon>
        <taxon>Pseudomonadati</taxon>
        <taxon>Bdellovibrionota</taxon>
        <taxon>Bdellovibrionia</taxon>
        <taxon>Bdellovibrionales</taxon>
        <taxon>Pseudobdellovibrionaceae</taxon>
        <taxon>Pseudobdellovibrio</taxon>
    </lineage>
</organism>
<protein>
    <recommendedName>
        <fullName evidence="9">DNA 3'-5' helicase</fullName>
        <ecNumber evidence="9">5.6.2.4</ecNumber>
    </recommendedName>
    <alternativeName>
        <fullName evidence="10">DNA 3'-5' helicase II</fullName>
    </alternativeName>
</protein>
<keyword evidence="5 12" id="KW-0067">ATP-binding</keyword>
<dbReference type="EMBL" id="CP003537">
    <property type="protein sequence ID" value="AGH94822.1"/>
    <property type="molecule type" value="Genomic_DNA"/>
</dbReference>
<dbReference type="HOGENOM" id="CLU_004585_5_2_7"/>
<dbReference type="FunFam" id="1.10.486.10:FF:000003">
    <property type="entry name" value="ATP-dependent DNA helicase"/>
    <property type="match status" value="1"/>
</dbReference>
<comment type="similarity">
    <text evidence="1">Belongs to the helicase family. UvrD subfamily.</text>
</comment>
<evidence type="ECO:0000256" key="11">
    <source>
        <dbReference type="ARBA" id="ARBA00048988"/>
    </source>
</evidence>
<dbReference type="Pfam" id="PF13361">
    <property type="entry name" value="UvrD_C"/>
    <property type="match status" value="1"/>
</dbReference>
<dbReference type="CDD" id="cd18807">
    <property type="entry name" value="SF1_C_UvrD"/>
    <property type="match status" value="1"/>
</dbReference>
<keyword evidence="4 12" id="KW-0347">Helicase</keyword>
<feature type="domain" description="UvrD-like helicase ATP-binding" evidence="14">
    <location>
        <begin position="9"/>
        <end position="293"/>
    </location>
</feature>
<dbReference type="SUPFAM" id="SSF52540">
    <property type="entry name" value="P-loop containing nucleoside triphosphate hydrolases"/>
    <property type="match status" value="1"/>
</dbReference>
<reference evidence="16 17" key="1">
    <citation type="journal article" date="2013" name="ISME J.">
        <title>By their genes ye shall know them: genomic signatures of predatory bacteria.</title>
        <authorList>
            <person name="Pasternak Z."/>
            <person name="Pietrokovski S."/>
            <person name="Rotem O."/>
            <person name="Gophna U."/>
            <person name="Lurie-Weinberger M.N."/>
            <person name="Jurkevitch E."/>
        </authorList>
    </citation>
    <scope>NUCLEOTIDE SEQUENCE [LARGE SCALE GENOMIC DNA]</scope>
    <source>
        <strain evidence="16 17">JSS</strain>
    </source>
</reference>
<evidence type="ECO:0000256" key="12">
    <source>
        <dbReference type="PROSITE-ProRule" id="PRU00560"/>
    </source>
</evidence>
<dbReference type="Pfam" id="PF00580">
    <property type="entry name" value="UvrD-helicase"/>
    <property type="match status" value="1"/>
</dbReference>
<evidence type="ECO:0000256" key="10">
    <source>
        <dbReference type="ARBA" id="ARBA00034923"/>
    </source>
</evidence>
<dbReference type="STRING" id="1184267.A11Q_602"/>
<dbReference type="eggNOG" id="COG0210">
    <property type="taxonomic scope" value="Bacteria"/>
</dbReference>
<evidence type="ECO:0000256" key="1">
    <source>
        <dbReference type="ARBA" id="ARBA00009922"/>
    </source>
</evidence>
<keyword evidence="13" id="KW-0175">Coiled coil</keyword>
<dbReference type="Proteomes" id="UP000012040">
    <property type="component" value="Chromosome"/>
</dbReference>
<dbReference type="KEGG" id="bex:A11Q_602"/>
<dbReference type="InterPro" id="IPR014017">
    <property type="entry name" value="DNA_helicase_UvrD-like_C"/>
</dbReference>
<evidence type="ECO:0000256" key="5">
    <source>
        <dbReference type="ARBA" id="ARBA00022840"/>
    </source>
</evidence>
<keyword evidence="6" id="KW-0238">DNA-binding</keyword>
<dbReference type="GO" id="GO:0043138">
    <property type="term" value="F:3'-5' DNA helicase activity"/>
    <property type="evidence" value="ECO:0007669"/>
    <property type="project" value="UniProtKB-EC"/>
</dbReference>
<evidence type="ECO:0000256" key="9">
    <source>
        <dbReference type="ARBA" id="ARBA00034808"/>
    </source>
</evidence>
<dbReference type="GO" id="GO:0033202">
    <property type="term" value="C:DNA helicase complex"/>
    <property type="evidence" value="ECO:0007669"/>
    <property type="project" value="TreeGrafter"/>
</dbReference>
<dbReference type="EC" id="5.6.2.4" evidence="9"/>
<name>M4V629_9BACT</name>
<evidence type="ECO:0000259" key="15">
    <source>
        <dbReference type="PROSITE" id="PS51217"/>
    </source>
</evidence>
<feature type="binding site" evidence="12">
    <location>
        <begin position="30"/>
        <end position="37"/>
    </location>
    <ligand>
        <name>ATP</name>
        <dbReference type="ChEBI" id="CHEBI:30616"/>
    </ligand>
</feature>
<keyword evidence="7" id="KW-0413">Isomerase</keyword>
<dbReference type="OrthoDB" id="5287170at2"/>
<evidence type="ECO:0000256" key="8">
    <source>
        <dbReference type="ARBA" id="ARBA00034617"/>
    </source>
</evidence>
<dbReference type="PANTHER" id="PTHR11070">
    <property type="entry name" value="UVRD / RECB / PCRA DNA HELICASE FAMILY MEMBER"/>
    <property type="match status" value="1"/>
</dbReference>
<dbReference type="FunFam" id="1.10.10.160:FF:000001">
    <property type="entry name" value="ATP-dependent DNA helicase"/>
    <property type="match status" value="1"/>
</dbReference>
<evidence type="ECO:0000256" key="13">
    <source>
        <dbReference type="SAM" id="Coils"/>
    </source>
</evidence>
<evidence type="ECO:0000313" key="17">
    <source>
        <dbReference type="Proteomes" id="UP000012040"/>
    </source>
</evidence>
<dbReference type="GO" id="GO:0005829">
    <property type="term" value="C:cytosol"/>
    <property type="evidence" value="ECO:0007669"/>
    <property type="project" value="TreeGrafter"/>
</dbReference>
<dbReference type="Gene3D" id="3.40.50.300">
    <property type="entry name" value="P-loop containing nucleotide triphosphate hydrolases"/>
    <property type="match status" value="2"/>
</dbReference>
<accession>M4V629</accession>
<dbReference type="PATRIC" id="fig|1184267.3.peg.612"/>
<sequence length="755" mass="86326">MSSSNSLTHLLNPEQKRAVETLNGPLLILAGAGSGKTRVLTHRMANLIAQGMASTDEILCVTFTNKAAKEMEHRIFKILADLSVPVTRELWVNTFHSFCVRLLRQHIDLLDYKKPFTIYDSGDQLALIKRVMTALNINDKMFPPKNLQSRISNAKMLGLTPDALRAGSPLTKMDPKSLDVFTRYEEEMKRANALDFDDLLLKTYELFRMYPSILEFYQNKFRYIMVDEYQDTNHIQYLLVQMLAKSHRNLCVVGDEDQSIYSWRGADISNILDFEKDFPEAVVVKLEENYRSSANIVNAATKLISNNSQRKEKTLFTNNAEGDLIQIREERNEYDEARFVAKTIQSLMSSGENNLNDYAIFYRTNAQSRVLEEQLRTLALPYRLIGGIRFYERAEIKDLLSYLRLSQNLQDDMALKRIINVPARGIGKTTVEHLEQKANESRQSLYSTIHQAILDRSFNAGTTSKLRRFIDLIDDLTAQQSSFKLSEFYAIVLEKTEYVISLKKEDTPEAEARIANLEELDNAIAQFEQERGEEASLSNYLEELTLASDQDQVDGTVNAITMMTLHISKGLEYPFVFIVGCEENLFPAFRGNEESADDLEEERRLAYVGMTRARNKLWMTHTKIRRVWGQEQMNPPSRFLKEIPKEFTQFSSATFASSPSRFAAQNSSRYGSGSSSRSGYDEYAQTSYDDDFSQSDNYVPKSSGYTKDQRVRHPTFGVGKIFSTEGSGDTLKISVLFQDNTIKKFVAKYARLEKV</sequence>
<evidence type="ECO:0000256" key="6">
    <source>
        <dbReference type="ARBA" id="ARBA00023125"/>
    </source>
</evidence>
<dbReference type="InterPro" id="IPR000212">
    <property type="entry name" value="DNA_helicase_UvrD/REP"/>
</dbReference>
<dbReference type="InterPro" id="IPR027417">
    <property type="entry name" value="P-loop_NTPase"/>
</dbReference>
<gene>
    <name evidence="16" type="ORF">A11Q_602</name>
</gene>
<dbReference type="GO" id="GO:0005524">
    <property type="term" value="F:ATP binding"/>
    <property type="evidence" value="ECO:0007669"/>
    <property type="project" value="UniProtKB-UniRule"/>
</dbReference>
<evidence type="ECO:0000313" key="16">
    <source>
        <dbReference type="EMBL" id="AGH94822.1"/>
    </source>
</evidence>
<dbReference type="InterPro" id="IPR013986">
    <property type="entry name" value="DExx_box_DNA_helicase_dom_sf"/>
</dbReference>
<dbReference type="PROSITE" id="PS51198">
    <property type="entry name" value="UVRD_HELICASE_ATP_BIND"/>
    <property type="match status" value="1"/>
</dbReference>
<dbReference type="PANTHER" id="PTHR11070:SF2">
    <property type="entry name" value="ATP-DEPENDENT DNA HELICASE SRS2"/>
    <property type="match status" value="1"/>
</dbReference>
<evidence type="ECO:0000256" key="4">
    <source>
        <dbReference type="ARBA" id="ARBA00022806"/>
    </source>
</evidence>
<feature type="coiled-coil region" evidence="13">
    <location>
        <begin position="510"/>
        <end position="537"/>
    </location>
</feature>
<dbReference type="CDD" id="cd17932">
    <property type="entry name" value="DEXQc_UvrD"/>
    <property type="match status" value="1"/>
</dbReference>
<evidence type="ECO:0000259" key="14">
    <source>
        <dbReference type="PROSITE" id="PS51198"/>
    </source>
</evidence>